<gene>
    <name evidence="3" type="primary">amiD</name>
    <name evidence="3" type="ORF">DSM112329_03330</name>
</gene>
<dbReference type="PANTHER" id="PTHR11895">
    <property type="entry name" value="TRANSAMIDASE"/>
    <property type="match status" value="1"/>
</dbReference>
<dbReference type="Gene3D" id="3.90.1300.10">
    <property type="entry name" value="Amidase signature (AS) domain"/>
    <property type="match status" value="1"/>
</dbReference>
<proteinExistence type="inferred from homology"/>
<dbReference type="InterPro" id="IPR036928">
    <property type="entry name" value="AS_sf"/>
</dbReference>
<dbReference type="KEGG" id="parq:DSM112329_03330"/>
<evidence type="ECO:0000259" key="2">
    <source>
        <dbReference type="Pfam" id="PF01425"/>
    </source>
</evidence>
<dbReference type="AlphaFoldDB" id="A0AAU7AXJ8"/>
<dbReference type="InterPro" id="IPR000120">
    <property type="entry name" value="Amidase"/>
</dbReference>
<dbReference type="EMBL" id="CP114014">
    <property type="protein sequence ID" value="XAY06459.1"/>
    <property type="molecule type" value="Genomic_DNA"/>
</dbReference>
<dbReference type="GO" id="GO:0004040">
    <property type="term" value="F:amidase activity"/>
    <property type="evidence" value="ECO:0007669"/>
    <property type="project" value="UniProtKB-EC"/>
</dbReference>
<keyword evidence="3" id="KW-0378">Hydrolase</keyword>
<dbReference type="EC" id="3.5.1.4" evidence="3"/>
<reference evidence="3" key="1">
    <citation type="submission" date="2022-12" db="EMBL/GenBank/DDBJ databases">
        <title>Paraconexibacter alkalitolerans sp. nov. and Baekduia alba sp. nov., isolated from soil and emended description of the genera Paraconexibacter (Chun et al., 2020) and Baekduia (An et al., 2020).</title>
        <authorList>
            <person name="Vieira S."/>
            <person name="Huber K.J."/>
            <person name="Geppert A."/>
            <person name="Wolf J."/>
            <person name="Neumann-Schaal M."/>
            <person name="Muesken M."/>
            <person name="Overmann J."/>
        </authorList>
    </citation>
    <scope>NUCLEOTIDE SEQUENCE</scope>
    <source>
        <strain evidence="3">AEG42_29</strain>
    </source>
</reference>
<dbReference type="RefSeq" id="WP_354697693.1">
    <property type="nucleotide sequence ID" value="NZ_CP114014.1"/>
</dbReference>
<organism evidence="3">
    <name type="scientific">Paraconexibacter sp. AEG42_29</name>
    <dbReference type="NCBI Taxonomy" id="2997339"/>
    <lineage>
        <taxon>Bacteria</taxon>
        <taxon>Bacillati</taxon>
        <taxon>Actinomycetota</taxon>
        <taxon>Thermoleophilia</taxon>
        <taxon>Solirubrobacterales</taxon>
        <taxon>Paraconexibacteraceae</taxon>
        <taxon>Paraconexibacter</taxon>
    </lineage>
</organism>
<accession>A0AAU7AXJ8</accession>
<dbReference type="PANTHER" id="PTHR11895:SF7">
    <property type="entry name" value="GLUTAMYL-TRNA(GLN) AMIDOTRANSFERASE SUBUNIT A, MITOCHONDRIAL"/>
    <property type="match status" value="1"/>
</dbReference>
<sequence>MTAAALLAAIRAGDTTCTETTAAALERITTTASHGAWVAADGEAALTAARELDRTGPAGRPLFGLPIGVKDVIETADLPTAYGSSAYVGNRPRADAACVAILRAAGAIVVGKTTSTEFACLGPTAVANPRAPGRTPGGSSSGSAAAVAAGVVPVALGTQTAGSVVRPAAYCGIVGFKPTFGAVGLAGVLPVSASLDTLGLLAADVDTAVLVTRVLLGAEGPLPGARSTLPITIPSDLADGPLPNLGVARTTDWDTIEPATRDALEAALDRAAARGAHLTTIELPAVFPALIAAQRLVQLVETAHALVRDRDVLSAELGAVVAEGLEVPARDYWAARACVAAADGPCHAALAPFDAVLTPATTGAPPPLPSTGDPWFCRAWTALGVPAASVPAGTTPDGLPVGLQVVAPRGEDVAVLRAARWLTG</sequence>
<protein>
    <submittedName>
        <fullName evidence="3">Amidase AmiD</fullName>
        <ecNumber evidence="3">3.5.1.4</ecNumber>
    </submittedName>
</protein>
<evidence type="ECO:0000256" key="1">
    <source>
        <dbReference type="ARBA" id="ARBA00009199"/>
    </source>
</evidence>
<comment type="similarity">
    <text evidence="1">Belongs to the amidase family.</text>
</comment>
<evidence type="ECO:0000313" key="3">
    <source>
        <dbReference type="EMBL" id="XAY06459.1"/>
    </source>
</evidence>
<dbReference type="Pfam" id="PF01425">
    <property type="entry name" value="Amidase"/>
    <property type="match status" value="1"/>
</dbReference>
<name>A0AAU7AXJ8_9ACTN</name>
<feature type="domain" description="Amidase" evidence="2">
    <location>
        <begin position="19"/>
        <end position="416"/>
    </location>
</feature>
<dbReference type="SUPFAM" id="SSF75304">
    <property type="entry name" value="Amidase signature (AS) enzymes"/>
    <property type="match status" value="1"/>
</dbReference>
<dbReference type="InterPro" id="IPR023631">
    <property type="entry name" value="Amidase_dom"/>
</dbReference>